<reference evidence="11 12" key="1">
    <citation type="journal article" date="2014" name="Int. J. Syst. Evol. Microbiol.">
        <title>Oceanisphaera profunda sp. nov., a marine bacterium isolated from deep-sea sediment, and emended description of the genus Oceanisphaera.</title>
        <authorList>
            <person name="Xu Z."/>
            <person name="Zhang X.Y."/>
            <person name="Su H.N."/>
            <person name="Yu Z.C."/>
            <person name="Liu C."/>
            <person name="Li H."/>
            <person name="Chen X.L."/>
            <person name="Song X.Y."/>
            <person name="Xie B.B."/>
            <person name="Qin Q.L."/>
            <person name="Zhou B.C."/>
            <person name="Shi M."/>
            <person name="Huang Y."/>
            <person name="Zhang Y.Z."/>
        </authorList>
    </citation>
    <scope>NUCLEOTIDE SEQUENCE [LARGE SCALE GENOMIC DNA]</scope>
    <source>
        <strain evidence="11 12">SM1222</strain>
    </source>
</reference>
<keyword evidence="8" id="KW-0560">Oxidoreductase</keyword>
<dbReference type="GO" id="GO:0034599">
    <property type="term" value="P:cellular response to oxidative stress"/>
    <property type="evidence" value="ECO:0007669"/>
    <property type="project" value="TreeGrafter"/>
</dbReference>
<gene>
    <name evidence="11" type="ORF">CBP31_10415</name>
</gene>
<dbReference type="PROSITE" id="PS51384">
    <property type="entry name" value="FAD_FR"/>
    <property type="match status" value="1"/>
</dbReference>
<dbReference type="EC" id="1.18.1.2" evidence="3"/>
<keyword evidence="5" id="KW-0547">Nucleotide-binding</keyword>
<sequence length="245" mass="27467">MADWTTGIVKARTQWTDTLFSIVVEADVAPFQAGQFTKLAWHSADKKVARAYSYVNAPGQDCEFYVITIPDGQLTPYLADLQVGDELLVEHSAAGFLTLDEVPEGRDLWLMATGTGVGPFVSMLAEGSCWQRFANIVLVHGVRLGDELGYRERILELTQDQPNFHYVPFVSREQISDAEPGRITTGINSGRLEQRVGLEFSAEHSRVLICGNPQMVRDTLTELKLKGLQKHLRRKPGQVLMENYW</sequence>
<dbReference type="InterPro" id="IPR051930">
    <property type="entry name" value="FNR_type-1"/>
</dbReference>
<evidence type="ECO:0000256" key="3">
    <source>
        <dbReference type="ARBA" id="ARBA00013223"/>
    </source>
</evidence>
<dbReference type="InterPro" id="IPR017927">
    <property type="entry name" value="FAD-bd_FR_type"/>
</dbReference>
<dbReference type="GO" id="GO:0042167">
    <property type="term" value="P:heme catabolic process"/>
    <property type="evidence" value="ECO:0007669"/>
    <property type="project" value="TreeGrafter"/>
</dbReference>
<dbReference type="InterPro" id="IPR039261">
    <property type="entry name" value="FNR_nucleotide-bd"/>
</dbReference>
<proteinExistence type="inferred from homology"/>
<dbReference type="InterPro" id="IPR008333">
    <property type="entry name" value="Cbr1-like_FAD-bd_dom"/>
</dbReference>
<dbReference type="Pfam" id="PF00175">
    <property type="entry name" value="NAD_binding_1"/>
    <property type="match status" value="1"/>
</dbReference>
<evidence type="ECO:0000256" key="7">
    <source>
        <dbReference type="ARBA" id="ARBA00022857"/>
    </source>
</evidence>
<name>A0A1Y0D625_9GAMM</name>
<keyword evidence="6" id="KW-0274">FAD</keyword>
<evidence type="ECO:0000256" key="1">
    <source>
        <dbReference type="ARBA" id="ARBA00001974"/>
    </source>
</evidence>
<dbReference type="Proteomes" id="UP000243937">
    <property type="component" value="Chromosome"/>
</dbReference>
<dbReference type="SUPFAM" id="SSF52343">
    <property type="entry name" value="Ferredoxin reductase-like, C-terminal NADP-linked domain"/>
    <property type="match status" value="1"/>
</dbReference>
<dbReference type="CDD" id="cd06195">
    <property type="entry name" value="FNR1"/>
    <property type="match status" value="1"/>
</dbReference>
<dbReference type="AlphaFoldDB" id="A0A1Y0D625"/>
<comment type="catalytic activity">
    <reaction evidence="9">
        <text>2 reduced [2Fe-2S]-[ferredoxin] + NADP(+) + H(+) = 2 oxidized [2Fe-2S]-[ferredoxin] + NADPH</text>
        <dbReference type="Rhea" id="RHEA:20125"/>
        <dbReference type="Rhea" id="RHEA-COMP:10000"/>
        <dbReference type="Rhea" id="RHEA-COMP:10001"/>
        <dbReference type="ChEBI" id="CHEBI:15378"/>
        <dbReference type="ChEBI" id="CHEBI:33737"/>
        <dbReference type="ChEBI" id="CHEBI:33738"/>
        <dbReference type="ChEBI" id="CHEBI:57783"/>
        <dbReference type="ChEBI" id="CHEBI:58349"/>
        <dbReference type="EC" id="1.18.1.2"/>
    </reaction>
</comment>
<dbReference type="Gene3D" id="3.40.50.80">
    <property type="entry name" value="Nucleotide-binding domain of ferredoxin-NADP reductase (FNR) module"/>
    <property type="match status" value="1"/>
</dbReference>
<evidence type="ECO:0000256" key="8">
    <source>
        <dbReference type="ARBA" id="ARBA00023002"/>
    </source>
</evidence>
<dbReference type="Pfam" id="PF00970">
    <property type="entry name" value="FAD_binding_6"/>
    <property type="match status" value="1"/>
</dbReference>
<evidence type="ECO:0000313" key="11">
    <source>
        <dbReference type="EMBL" id="ART82990.1"/>
    </source>
</evidence>
<dbReference type="PRINTS" id="PR00410">
    <property type="entry name" value="PHEHYDRXLASE"/>
</dbReference>
<protein>
    <recommendedName>
        <fullName evidence="3">ferredoxin--NADP(+) reductase</fullName>
        <ecNumber evidence="3">1.18.1.2</ecNumber>
    </recommendedName>
</protein>
<dbReference type="InterPro" id="IPR033892">
    <property type="entry name" value="FNR_bac"/>
</dbReference>
<comment type="similarity">
    <text evidence="2">Belongs to the ferredoxin--NADP reductase type 1 family.</text>
</comment>
<keyword evidence="4" id="KW-0285">Flavoprotein</keyword>
<keyword evidence="7" id="KW-0521">NADP</keyword>
<organism evidence="11 12">
    <name type="scientific">Oceanisphaera profunda</name>
    <dbReference type="NCBI Taxonomy" id="1416627"/>
    <lineage>
        <taxon>Bacteria</taxon>
        <taxon>Pseudomonadati</taxon>
        <taxon>Pseudomonadota</taxon>
        <taxon>Gammaproteobacteria</taxon>
        <taxon>Aeromonadales</taxon>
        <taxon>Aeromonadaceae</taxon>
        <taxon>Oceanisphaera</taxon>
    </lineage>
</organism>
<dbReference type="KEGG" id="opf:CBP31_10415"/>
<dbReference type="GO" id="GO:0000166">
    <property type="term" value="F:nucleotide binding"/>
    <property type="evidence" value="ECO:0007669"/>
    <property type="project" value="UniProtKB-KW"/>
</dbReference>
<evidence type="ECO:0000256" key="4">
    <source>
        <dbReference type="ARBA" id="ARBA00022630"/>
    </source>
</evidence>
<dbReference type="RefSeq" id="WP_087037048.1">
    <property type="nucleotide sequence ID" value="NZ_CP021377.1"/>
</dbReference>
<evidence type="ECO:0000313" key="12">
    <source>
        <dbReference type="Proteomes" id="UP000243937"/>
    </source>
</evidence>
<dbReference type="InterPro" id="IPR001433">
    <property type="entry name" value="OxRdtase_FAD/NAD-bd"/>
</dbReference>
<evidence type="ECO:0000259" key="10">
    <source>
        <dbReference type="PROSITE" id="PS51384"/>
    </source>
</evidence>
<dbReference type="OrthoDB" id="9784483at2"/>
<evidence type="ECO:0000256" key="9">
    <source>
        <dbReference type="ARBA" id="ARBA00047776"/>
    </source>
</evidence>
<keyword evidence="12" id="KW-1185">Reference proteome</keyword>
<evidence type="ECO:0000256" key="2">
    <source>
        <dbReference type="ARBA" id="ARBA00008312"/>
    </source>
</evidence>
<dbReference type="GO" id="GO:0004324">
    <property type="term" value="F:ferredoxin-NADP+ reductase activity"/>
    <property type="evidence" value="ECO:0007669"/>
    <property type="project" value="UniProtKB-EC"/>
</dbReference>
<dbReference type="SUPFAM" id="SSF63380">
    <property type="entry name" value="Riboflavin synthase domain-like"/>
    <property type="match status" value="1"/>
</dbReference>
<evidence type="ECO:0000256" key="6">
    <source>
        <dbReference type="ARBA" id="ARBA00022827"/>
    </source>
</evidence>
<feature type="domain" description="FAD-binding FR-type" evidence="10">
    <location>
        <begin position="2"/>
        <end position="100"/>
    </location>
</feature>
<dbReference type="PANTHER" id="PTHR47878">
    <property type="entry name" value="OXIDOREDUCTASE FAD/NAD(P)-BINDING DOMAIN PROTEIN"/>
    <property type="match status" value="1"/>
</dbReference>
<accession>A0A1Y0D625</accession>
<evidence type="ECO:0000256" key="5">
    <source>
        <dbReference type="ARBA" id="ARBA00022741"/>
    </source>
</evidence>
<dbReference type="InterPro" id="IPR017938">
    <property type="entry name" value="Riboflavin_synthase-like_b-brl"/>
</dbReference>
<dbReference type="PANTHER" id="PTHR47878:SF1">
    <property type="entry name" value="FLAVODOXIN_FERREDOXIN--NADP REDUCTASE"/>
    <property type="match status" value="1"/>
</dbReference>
<dbReference type="Gene3D" id="2.40.30.10">
    <property type="entry name" value="Translation factors"/>
    <property type="match status" value="1"/>
</dbReference>
<comment type="cofactor">
    <cofactor evidence="1">
        <name>FAD</name>
        <dbReference type="ChEBI" id="CHEBI:57692"/>
    </cofactor>
</comment>
<dbReference type="EMBL" id="CP021377">
    <property type="protein sequence ID" value="ART82990.1"/>
    <property type="molecule type" value="Genomic_DNA"/>
</dbReference>